<dbReference type="AlphaFoldDB" id="A0A7X3H7B3"/>
<gene>
    <name evidence="1" type="ORF">GO594_10670</name>
</gene>
<sequence>MPQKTKKLHLVFAGVILLVVMLSILDRQDKESPAPAVASPEQREARGKVMTAQIMVKATLKDPDSADFGVSFFRAGAVCGSVNAKNSFGAMTGQKRFVVLFEPPLVSIEGSQNDWSSLWQSKCN</sequence>
<evidence type="ECO:0000313" key="1">
    <source>
        <dbReference type="EMBL" id="MWK56440.1"/>
    </source>
</evidence>
<dbReference type="Proteomes" id="UP000461288">
    <property type="component" value="Unassembled WGS sequence"/>
</dbReference>
<name>A0A7X3H7B3_9GAMM</name>
<organism evidence="1 2">
    <name type="scientific">Metapseudomonas otitidis</name>
    <dbReference type="NCBI Taxonomy" id="319939"/>
    <lineage>
        <taxon>Bacteria</taxon>
        <taxon>Pseudomonadati</taxon>
        <taxon>Pseudomonadota</taxon>
        <taxon>Gammaproteobacteria</taxon>
        <taxon>Pseudomonadales</taxon>
        <taxon>Pseudomonadaceae</taxon>
        <taxon>Metapseudomonas</taxon>
    </lineage>
</organism>
<accession>A0A7X3H7B3</accession>
<evidence type="ECO:0000313" key="2">
    <source>
        <dbReference type="Proteomes" id="UP000461288"/>
    </source>
</evidence>
<dbReference type="RefSeq" id="WP_160480733.1">
    <property type="nucleotide sequence ID" value="NZ_WTFN01000021.1"/>
</dbReference>
<reference evidence="1 2" key="1">
    <citation type="submission" date="2019-12" db="EMBL/GenBank/DDBJ databases">
        <title>Draft genome sequence of Pseudomonas otitidis recovered from a chicken carcass.</title>
        <authorList>
            <person name="Vieira T.R."/>
            <person name="Oliviera E.F.C."/>
            <person name="Silva N.M.V."/>
            <person name="Sambrano G.E."/>
            <person name="Cibulski S.P."/>
            <person name="Cardoso M.R.I."/>
        </authorList>
    </citation>
    <scope>NUCLEOTIDE SEQUENCE [LARGE SCALE GENOMIC DNA]</scope>
    <source>
        <strain evidence="1 2">25_K</strain>
    </source>
</reference>
<protein>
    <submittedName>
        <fullName evidence="1">Uncharacterized protein</fullName>
    </submittedName>
</protein>
<comment type="caution">
    <text evidence="1">The sequence shown here is derived from an EMBL/GenBank/DDBJ whole genome shotgun (WGS) entry which is preliminary data.</text>
</comment>
<proteinExistence type="predicted"/>
<dbReference type="EMBL" id="WTFN01000021">
    <property type="protein sequence ID" value="MWK56440.1"/>
    <property type="molecule type" value="Genomic_DNA"/>
</dbReference>